<dbReference type="InterPro" id="IPR054189">
    <property type="entry name" value="DUF6894"/>
</dbReference>
<gene>
    <name evidence="2" type="ORF">GAO09_00400</name>
</gene>
<protein>
    <recommendedName>
        <fullName evidence="1">DUF6894 domain-containing protein</fullName>
    </recommendedName>
</protein>
<keyword evidence="3" id="KW-1185">Reference proteome</keyword>
<dbReference type="Proteomes" id="UP000435138">
    <property type="component" value="Unassembled WGS sequence"/>
</dbReference>
<name>A0A6A8A132_9HYPH</name>
<dbReference type="RefSeq" id="WP_153352107.1">
    <property type="nucleotide sequence ID" value="NZ_WIXI01000022.1"/>
</dbReference>
<sequence>MTKYFFRVKLPDGSVQESFEAEFATSAEARSEAVRAAREMVSDGLWHGQPLANETFEIVSEEGETIEEVPFQSVVNFD</sequence>
<evidence type="ECO:0000313" key="3">
    <source>
        <dbReference type="Proteomes" id="UP000435138"/>
    </source>
</evidence>
<proteinExistence type="predicted"/>
<evidence type="ECO:0000259" key="1">
    <source>
        <dbReference type="Pfam" id="PF21834"/>
    </source>
</evidence>
<dbReference type="Pfam" id="PF21834">
    <property type="entry name" value="DUF6894"/>
    <property type="match status" value="1"/>
</dbReference>
<evidence type="ECO:0000313" key="2">
    <source>
        <dbReference type="EMBL" id="MQY44535.1"/>
    </source>
</evidence>
<reference evidence="2 3" key="1">
    <citation type="submission" date="2019-11" db="EMBL/GenBank/DDBJ databases">
        <title>Genome analysis of Rhizobacterium cereale a novel genus and species isolated from maize roots in North Spain.</title>
        <authorList>
            <person name="Menendez E."/>
            <person name="Flores-Felix J.D."/>
            <person name="Ramirez-Bahena M.-H."/>
            <person name="Igual J.M."/>
            <person name="Garcia-Fraile P."/>
            <person name="Peix A."/>
            <person name="Velazquez E."/>
        </authorList>
    </citation>
    <scope>NUCLEOTIDE SEQUENCE [LARGE SCALE GENOMIC DNA]</scope>
    <source>
        <strain evidence="2 3">RZME27</strain>
    </source>
</reference>
<accession>A0A6A8A132</accession>
<feature type="domain" description="DUF6894" evidence="1">
    <location>
        <begin position="4"/>
        <end position="71"/>
    </location>
</feature>
<comment type="caution">
    <text evidence="2">The sequence shown here is derived from an EMBL/GenBank/DDBJ whole genome shotgun (WGS) entry which is preliminary data.</text>
</comment>
<dbReference type="EMBL" id="WIXI01000022">
    <property type="protein sequence ID" value="MQY44535.1"/>
    <property type="molecule type" value="Genomic_DNA"/>
</dbReference>
<organism evidence="2 3">
    <name type="scientific">Endobacterium cereale</name>
    <dbReference type="NCBI Taxonomy" id="2663029"/>
    <lineage>
        <taxon>Bacteria</taxon>
        <taxon>Pseudomonadati</taxon>
        <taxon>Pseudomonadota</taxon>
        <taxon>Alphaproteobacteria</taxon>
        <taxon>Hyphomicrobiales</taxon>
        <taxon>Rhizobiaceae</taxon>
        <taxon>Endobacterium</taxon>
    </lineage>
</organism>
<dbReference type="AlphaFoldDB" id="A0A6A8A132"/>